<dbReference type="STRING" id="1184151.AW736_01805"/>
<organism evidence="2 3">
    <name type="scientific">Termitidicoccus mucosus</name>
    <dbReference type="NCBI Taxonomy" id="1184151"/>
    <lineage>
        <taxon>Bacteria</taxon>
        <taxon>Pseudomonadati</taxon>
        <taxon>Verrucomicrobiota</taxon>
        <taxon>Opitutia</taxon>
        <taxon>Opitutales</taxon>
        <taxon>Opitutaceae</taxon>
        <taxon>Termitidicoccus</taxon>
    </lineage>
</organism>
<comment type="caution">
    <text evidence="2">The sequence shown here is derived from an EMBL/GenBank/DDBJ whole genome shotgun (WGS) entry which is preliminary data.</text>
</comment>
<dbReference type="AlphaFoldDB" id="A0A178IPN8"/>
<evidence type="ECO:0000313" key="2">
    <source>
        <dbReference type="EMBL" id="OAM91688.1"/>
    </source>
</evidence>
<proteinExistence type="predicted"/>
<keyword evidence="3" id="KW-1185">Reference proteome</keyword>
<feature type="compositionally biased region" description="Polar residues" evidence="1">
    <location>
        <begin position="1"/>
        <end position="11"/>
    </location>
</feature>
<protein>
    <submittedName>
        <fullName evidence="2">Uncharacterized protein</fullName>
    </submittedName>
</protein>
<dbReference type="EMBL" id="LRRQ01000016">
    <property type="protein sequence ID" value="OAM91688.1"/>
    <property type="molecule type" value="Genomic_DNA"/>
</dbReference>
<evidence type="ECO:0000313" key="3">
    <source>
        <dbReference type="Proteomes" id="UP000078486"/>
    </source>
</evidence>
<accession>A0A178IPN8</accession>
<reference evidence="2 3" key="1">
    <citation type="submission" date="2016-01" db="EMBL/GenBank/DDBJ databases">
        <title>High potential of lignocellulose degradation of a new Verrucomicrobia species.</title>
        <authorList>
            <person name="Wang Y."/>
            <person name="Shi Y."/>
            <person name="Qiu Z."/>
            <person name="Liu S."/>
            <person name="Yang H."/>
        </authorList>
    </citation>
    <scope>NUCLEOTIDE SEQUENCE [LARGE SCALE GENOMIC DNA]</scope>
    <source>
        <strain evidence="2 3">TSB47</strain>
    </source>
</reference>
<name>A0A178IPN8_9BACT</name>
<dbReference type="Proteomes" id="UP000078486">
    <property type="component" value="Unassembled WGS sequence"/>
</dbReference>
<evidence type="ECO:0000256" key="1">
    <source>
        <dbReference type="SAM" id="MobiDB-lite"/>
    </source>
</evidence>
<feature type="region of interest" description="Disordered" evidence="1">
    <location>
        <begin position="1"/>
        <end position="26"/>
    </location>
</feature>
<sequence>MGKNQKNQNRRSFPREPIPANSDDEVIEGMRKPVRRGFFCAPIEGNPPSILQQDNEHSRNREAPAQIIPPITMNNTSCHRLTAQEHATVLAALRYYQRQGLADDSDLRPAEIHDIATGGDRACFAASLDAAGIDALCERLNTTEEEMDAADPAGAPGKINHRCLSDFEEAAGAALRKRSATPETPAA</sequence>
<gene>
    <name evidence="2" type="ORF">AW736_01805</name>
</gene>